<keyword evidence="2" id="KW-1185">Reference proteome</keyword>
<name>A0A9X1VQK4_9BURK</name>
<dbReference type="RefSeq" id="WP_243303862.1">
    <property type="nucleotide sequence ID" value="NZ_JALGBI010000001.1"/>
</dbReference>
<organism evidence="1 2">
    <name type="scientific">Variovorax terrae</name>
    <dbReference type="NCBI Taxonomy" id="2923278"/>
    <lineage>
        <taxon>Bacteria</taxon>
        <taxon>Pseudomonadati</taxon>
        <taxon>Pseudomonadota</taxon>
        <taxon>Betaproteobacteria</taxon>
        <taxon>Burkholderiales</taxon>
        <taxon>Comamonadaceae</taxon>
        <taxon>Variovorax</taxon>
    </lineage>
</organism>
<reference evidence="1" key="1">
    <citation type="submission" date="2022-03" db="EMBL/GenBank/DDBJ databases">
        <authorList>
            <person name="Woo C.Y."/>
        </authorList>
    </citation>
    <scope>NUCLEOTIDE SEQUENCE</scope>
    <source>
        <strain evidence="1">CYS-02</strain>
    </source>
</reference>
<gene>
    <name evidence="1" type="ORF">MMF98_02140</name>
</gene>
<proteinExistence type="predicted"/>
<sequence>MTPSRLSIDPSTQLPHAQSFSELSHFLRSAVADEETLQLGDSMGLLASHIEAIVAALKQGHDRAAVAPLLMDLLTILREHRALVIGLNTAWRGLYEYASYLAALNNFRVLIGQWLLDKDGRREPAAGFEDFELIAWRTLGEGMLLIDIYDQWRGREQQESALGTLEDPRAERARNWWSRLRG</sequence>
<evidence type="ECO:0000313" key="2">
    <source>
        <dbReference type="Proteomes" id="UP001139447"/>
    </source>
</evidence>
<protein>
    <submittedName>
        <fullName evidence="1">Uncharacterized protein</fullName>
    </submittedName>
</protein>
<comment type="caution">
    <text evidence="1">The sequence shown here is derived from an EMBL/GenBank/DDBJ whole genome shotgun (WGS) entry which is preliminary data.</text>
</comment>
<dbReference type="AlphaFoldDB" id="A0A9X1VQK4"/>
<evidence type="ECO:0000313" key="1">
    <source>
        <dbReference type="EMBL" id="MCJ0762001.1"/>
    </source>
</evidence>
<dbReference type="Proteomes" id="UP001139447">
    <property type="component" value="Unassembled WGS sequence"/>
</dbReference>
<dbReference type="EMBL" id="JALGBI010000001">
    <property type="protein sequence ID" value="MCJ0762001.1"/>
    <property type="molecule type" value="Genomic_DNA"/>
</dbReference>
<accession>A0A9X1VQK4</accession>